<reference evidence="3" key="1">
    <citation type="submission" date="2025-08" db="UniProtKB">
        <authorList>
            <consortium name="RefSeq"/>
        </authorList>
    </citation>
    <scope>IDENTIFICATION</scope>
</reference>
<dbReference type="AlphaFoldDB" id="A0AAJ7C4K7"/>
<feature type="region of interest" description="Disordered" evidence="1">
    <location>
        <begin position="76"/>
        <end position="106"/>
    </location>
</feature>
<accession>A0AAJ7C4K7</accession>
<dbReference type="KEGG" id="ccin:107270535"/>
<feature type="region of interest" description="Disordered" evidence="1">
    <location>
        <begin position="211"/>
        <end position="245"/>
    </location>
</feature>
<name>A0AAJ7C4K7_CEPCN</name>
<feature type="compositionally biased region" description="Polar residues" evidence="1">
    <location>
        <begin position="84"/>
        <end position="96"/>
    </location>
</feature>
<feature type="compositionally biased region" description="Basic and acidic residues" evidence="1">
    <location>
        <begin position="157"/>
        <end position="168"/>
    </location>
</feature>
<dbReference type="GeneID" id="107270535"/>
<proteinExistence type="predicted"/>
<feature type="compositionally biased region" description="Polar residues" evidence="1">
    <location>
        <begin position="215"/>
        <end position="224"/>
    </location>
</feature>
<feature type="region of interest" description="Disordered" evidence="1">
    <location>
        <begin position="822"/>
        <end position="849"/>
    </location>
</feature>
<evidence type="ECO:0000313" key="2">
    <source>
        <dbReference type="Proteomes" id="UP000694920"/>
    </source>
</evidence>
<feature type="region of interest" description="Disordered" evidence="1">
    <location>
        <begin position="152"/>
        <end position="199"/>
    </location>
</feature>
<feature type="compositionally biased region" description="Basic residues" evidence="1">
    <location>
        <begin position="226"/>
        <end position="240"/>
    </location>
</feature>
<dbReference type="Proteomes" id="UP000694920">
    <property type="component" value="Unplaced"/>
</dbReference>
<feature type="compositionally biased region" description="Basic and acidic residues" evidence="1">
    <location>
        <begin position="318"/>
        <end position="328"/>
    </location>
</feature>
<feature type="compositionally biased region" description="Basic and acidic residues" evidence="1">
    <location>
        <begin position="830"/>
        <end position="840"/>
    </location>
</feature>
<feature type="compositionally biased region" description="Basic and acidic residues" evidence="1">
    <location>
        <begin position="337"/>
        <end position="346"/>
    </location>
</feature>
<sequence>MEEENSKVIDTQNIRILIQNRHIPQEITTNMQVHENRENGIYSSSNSKVRCGSQKKFVNQSLINDSQHLSAKYHISETKKSRNPNELNDTSNNDTRNMVKPHEDKMSPSIKCYPKFISNTCENSITTEVNASVNESSNVKLTTCIASKSETDVQTTMEHKDRQPKIQDSKNMNLIGQKRKSSKTTSKRQNDKSVHTLNTYSLRSLEKAKKRVDTITENPSTNASKIKPKKHKQTMRKKPAKASGKDQTILNGDALTNDELKTLYKKFLFHGHFRANPNLPPFILLLENGHNNNPVKIHCCAPKHCCADSSQTTVSSNHTDKKCMDNLKKSTNNPKESSSENRENIQHQKWKTCNSPVFIDLTTCGLETCDASTNTDVNQLNTISSISNTSQWNPLVSTVNNTQTPIAGNSSDYGYMHCNDTQLMAQSNNNRPFHKIIGLSSPKKCTPSNTWTESPTYSSHALHSAINNQSAINNRSFNKEIPIFNNSTIQSNHSNMLPNVLNATLNNNDESSMNTFQYINPNVFNRHSIFNNFVATTNSNNNVLYNTSHFSPPKSSENFVMNRSNNLVNSGVTVLPVRNNFQTQLDPQTYNNNICYAYLGQQTNGTNIPVNNYPNFLENSMHNVHNANVYLNSPNDYTGTSLTNSIGNIHTQGSGMNSFVMQTDSSGSIGLLPSIHTILPRSHVTGESSVNFRRDIDINKVGDMNNIQGNNCIGNSHMEQNANLNTNIMNDPESYLPILSQLKQDKELSECEKSIGNQDSNTMDSASIDFYLQTQSSKSPDCMIIDSEKPAILQSTKSSNIQQLRQILVDFTKQYPNHQESLYTSNQSESKYKGSPDNLERTASCITLD</sequence>
<evidence type="ECO:0000313" key="3">
    <source>
        <dbReference type="RefSeq" id="XP_015601117.1"/>
    </source>
</evidence>
<gene>
    <name evidence="3" type="primary">LOC107270535</name>
</gene>
<protein>
    <submittedName>
        <fullName evidence="3">Uncharacterized protein</fullName>
    </submittedName>
</protein>
<keyword evidence="2" id="KW-1185">Reference proteome</keyword>
<feature type="region of interest" description="Disordered" evidence="1">
    <location>
        <begin position="311"/>
        <end position="346"/>
    </location>
</feature>
<organism evidence="2 3">
    <name type="scientific">Cephus cinctus</name>
    <name type="common">Wheat stem sawfly</name>
    <dbReference type="NCBI Taxonomy" id="211228"/>
    <lineage>
        <taxon>Eukaryota</taxon>
        <taxon>Metazoa</taxon>
        <taxon>Ecdysozoa</taxon>
        <taxon>Arthropoda</taxon>
        <taxon>Hexapoda</taxon>
        <taxon>Insecta</taxon>
        <taxon>Pterygota</taxon>
        <taxon>Neoptera</taxon>
        <taxon>Endopterygota</taxon>
        <taxon>Hymenoptera</taxon>
        <taxon>Cephoidea</taxon>
        <taxon>Cephidae</taxon>
        <taxon>Cephus</taxon>
    </lineage>
</organism>
<feature type="compositionally biased region" description="Basic residues" evidence="1">
    <location>
        <begin position="177"/>
        <end position="186"/>
    </location>
</feature>
<dbReference type="RefSeq" id="XP_015601117.1">
    <property type="nucleotide sequence ID" value="XM_015745631.2"/>
</dbReference>
<evidence type="ECO:0000256" key="1">
    <source>
        <dbReference type="SAM" id="MobiDB-lite"/>
    </source>
</evidence>